<protein>
    <submittedName>
        <fullName evidence="1">31983_t:CDS:1</fullName>
    </submittedName>
</protein>
<gene>
    <name evidence="1" type="ORF">GMARGA_LOCUS23885</name>
</gene>
<keyword evidence="2" id="KW-1185">Reference proteome</keyword>
<sequence>MLNTNRGQVTDAALLALQNKRKPNDEIGVALSAKQQEKELSHKVNLALKHG</sequence>
<name>A0ABN7VYV5_GIGMA</name>
<reference evidence="1 2" key="1">
    <citation type="submission" date="2021-06" db="EMBL/GenBank/DDBJ databases">
        <authorList>
            <person name="Kallberg Y."/>
            <person name="Tangrot J."/>
            <person name="Rosling A."/>
        </authorList>
    </citation>
    <scope>NUCLEOTIDE SEQUENCE [LARGE SCALE GENOMIC DNA]</scope>
    <source>
        <strain evidence="1 2">120-4 pot B 10/14</strain>
    </source>
</reference>
<organism evidence="1 2">
    <name type="scientific">Gigaspora margarita</name>
    <dbReference type="NCBI Taxonomy" id="4874"/>
    <lineage>
        <taxon>Eukaryota</taxon>
        <taxon>Fungi</taxon>
        <taxon>Fungi incertae sedis</taxon>
        <taxon>Mucoromycota</taxon>
        <taxon>Glomeromycotina</taxon>
        <taxon>Glomeromycetes</taxon>
        <taxon>Diversisporales</taxon>
        <taxon>Gigasporaceae</taxon>
        <taxon>Gigaspora</taxon>
    </lineage>
</organism>
<dbReference type="Proteomes" id="UP000789901">
    <property type="component" value="Unassembled WGS sequence"/>
</dbReference>
<evidence type="ECO:0000313" key="2">
    <source>
        <dbReference type="Proteomes" id="UP000789901"/>
    </source>
</evidence>
<evidence type="ECO:0000313" key="1">
    <source>
        <dbReference type="EMBL" id="CAG8804542.1"/>
    </source>
</evidence>
<dbReference type="EMBL" id="CAJVQB010024617">
    <property type="protein sequence ID" value="CAG8804542.1"/>
    <property type="molecule type" value="Genomic_DNA"/>
</dbReference>
<proteinExistence type="predicted"/>
<feature type="non-terminal residue" evidence="1">
    <location>
        <position position="51"/>
    </location>
</feature>
<accession>A0ABN7VYV5</accession>
<comment type="caution">
    <text evidence="1">The sequence shown here is derived from an EMBL/GenBank/DDBJ whole genome shotgun (WGS) entry which is preliminary data.</text>
</comment>